<name>A0A2S8G5I6_9BACT</name>
<dbReference type="RefSeq" id="WP_105327958.1">
    <property type="nucleotide sequence ID" value="NZ_PUHY01000004.1"/>
</dbReference>
<dbReference type="PANTHER" id="PTHR30217">
    <property type="entry name" value="PEPTIDASE U32 FAMILY"/>
    <property type="match status" value="1"/>
</dbReference>
<reference evidence="2 3" key="1">
    <citation type="submission" date="2018-02" db="EMBL/GenBank/DDBJ databases">
        <title>Comparative genomes isolates from brazilian mangrove.</title>
        <authorList>
            <person name="Araujo J.E."/>
            <person name="Taketani R.G."/>
            <person name="Silva M.C.P."/>
            <person name="Loureco M.V."/>
            <person name="Andreote F.D."/>
        </authorList>
    </citation>
    <scope>NUCLEOTIDE SEQUENCE [LARGE SCALE GENOMIC DNA]</scope>
    <source>
        <strain evidence="2 3">Hex-1 MGV</strain>
    </source>
</reference>
<dbReference type="Pfam" id="PF01136">
    <property type="entry name" value="Peptidase_U32"/>
    <property type="match status" value="2"/>
</dbReference>
<dbReference type="AlphaFoldDB" id="A0A2S8G5I6"/>
<comment type="caution">
    <text evidence="2">The sequence shown here is derived from an EMBL/GenBank/DDBJ whole genome shotgun (WGS) entry which is preliminary data.</text>
</comment>
<dbReference type="EMBL" id="PUHY01000004">
    <property type="protein sequence ID" value="PQO39521.1"/>
    <property type="molecule type" value="Genomic_DNA"/>
</dbReference>
<evidence type="ECO:0000313" key="3">
    <source>
        <dbReference type="Proteomes" id="UP000238322"/>
    </source>
</evidence>
<protein>
    <submittedName>
        <fullName evidence="2">Peptidase U32</fullName>
    </submittedName>
</protein>
<accession>A0A2S8G5I6</accession>
<dbReference type="OrthoDB" id="9807498at2"/>
<feature type="domain" description="Peptidase U32 collagenase" evidence="1">
    <location>
        <begin position="407"/>
        <end position="526"/>
    </location>
</feature>
<sequence>MGDSSAAIATRPELLAPAGDWDCARAAIANGADAIYFGLETGFNARARAKNFSLDDLPQLMEMLHWHGVRGYTTVNTLTFSDELATIEPIIRRIAEAGTDAVLVQDLGLVGLIRRTAPDLPIHASTQMTMTSAECIAEIEDLAIERVVLARELSVNEISKIRQNTTMPLEAFVHGALCVAYSGQCLTSESLGGRSANRGQCAQACRLPYELICDGADIDLGDQKYLLSPQDLAAYALVPELLAAGVVSLKIEGRLKTPEYVANITRHYRQAIDSALAGKPVTFTPRQVEEMELSFSRGFSPGWLQGCDHKMLVPATSSAKRGVMVGEIVAIDDRRKRVKLELFGRLKAGDGIVFQGDRAAGKEQGGRVFTISQKGRRVTGEVASGMVEVDFPRGSVDFQYLQPGLQVWKSDDPALTRELRKSFSGDLQGRDLPLTIEASARIGQPLRISVNSDALGTFALQTEQPLEEARKHPLTEASLQEQFARLGGSGYVLERLTAKIAGNPMVPLSLLGKLRKELVTQLDEARQAMARRGRTIEGELVLESLRAEVAPSRIEPTDPQLIVLTRSLHQLEAVLETGIKTVYADFQDIREYKQAVPLAQEAGAKIWLVTPRIQKPGEMGIFKAMAKHSPDGIVARNLSGLKFFTEQGLSCVADFSFNAANELTVDALRQRGAIRVTPSYDLNRDQLLVMAENCAAHLLEPVIHQHMPMFHMEHCVFCSVLSPGTNKTNCGRPCDEHEVKLRDRVGAEHPLKADVGCRNTLFNKTPQSGAEIVQPLIELGVRNFRIELLNDDPPAEIARVIDLYRELLAGRVTGEEVWTQLKALNRVGVTRGTLEHDRDPLAII</sequence>
<gene>
    <name evidence="2" type="ORF">C5Y83_01895</name>
</gene>
<dbReference type="InterPro" id="IPR020988">
    <property type="entry name" value="Pept_U32_collagenase"/>
</dbReference>
<dbReference type="InterPro" id="IPR051454">
    <property type="entry name" value="RNA/ubiquinone_mod_enzymes"/>
</dbReference>
<organism evidence="2 3">
    <name type="scientific">Blastopirellula marina</name>
    <dbReference type="NCBI Taxonomy" id="124"/>
    <lineage>
        <taxon>Bacteria</taxon>
        <taxon>Pseudomonadati</taxon>
        <taxon>Planctomycetota</taxon>
        <taxon>Planctomycetia</taxon>
        <taxon>Pirellulales</taxon>
        <taxon>Pirellulaceae</taxon>
        <taxon>Blastopirellula</taxon>
    </lineage>
</organism>
<dbReference type="InterPro" id="IPR001539">
    <property type="entry name" value="Peptidase_U32"/>
</dbReference>
<dbReference type="PANTHER" id="PTHR30217:SF10">
    <property type="entry name" value="23S RRNA 5-HYDROXYCYTIDINE C2501 SYNTHASE"/>
    <property type="match status" value="1"/>
</dbReference>
<evidence type="ECO:0000313" key="2">
    <source>
        <dbReference type="EMBL" id="PQO39521.1"/>
    </source>
</evidence>
<dbReference type="Proteomes" id="UP000238322">
    <property type="component" value="Unassembled WGS sequence"/>
</dbReference>
<proteinExistence type="predicted"/>
<dbReference type="Pfam" id="PF12392">
    <property type="entry name" value="DUF3656"/>
    <property type="match status" value="1"/>
</dbReference>
<evidence type="ECO:0000259" key="1">
    <source>
        <dbReference type="Pfam" id="PF12392"/>
    </source>
</evidence>